<evidence type="ECO:0000259" key="7">
    <source>
        <dbReference type="Pfam" id="PF17827"/>
    </source>
</evidence>
<dbReference type="InterPro" id="IPR019874">
    <property type="entry name" value="RF_methyltr_PrmC"/>
</dbReference>
<comment type="function">
    <text evidence="5">Methylates the class 1 translation termination release factors RF1/PrfA and RF2/PrfB on the glutamine residue of the universally conserved GGQ motif.</text>
</comment>
<dbReference type="InterPro" id="IPR050320">
    <property type="entry name" value="N5-glutamine_MTase"/>
</dbReference>
<gene>
    <name evidence="5 8" type="primary">prmC</name>
    <name evidence="8" type="ORF">H0A75_04355</name>
</gene>
<name>A0A7Z0MPD8_9GAMM</name>
<evidence type="ECO:0000313" key="9">
    <source>
        <dbReference type="Proteomes" id="UP000537890"/>
    </source>
</evidence>
<feature type="domain" description="Methyltransferase small" evidence="6">
    <location>
        <begin position="103"/>
        <end position="197"/>
    </location>
</feature>
<feature type="binding site" evidence="5">
    <location>
        <position position="171"/>
    </location>
    <ligand>
        <name>S-adenosyl-L-methionine</name>
        <dbReference type="ChEBI" id="CHEBI:59789"/>
    </ligand>
</feature>
<dbReference type="FunFam" id="3.40.50.150:FF:000053">
    <property type="entry name" value="Release factor glutamine methyltransferase"/>
    <property type="match status" value="1"/>
</dbReference>
<dbReference type="GO" id="GO:0102559">
    <property type="term" value="F:peptide chain release factor N(5)-glutamine methyltransferase activity"/>
    <property type="evidence" value="ECO:0007669"/>
    <property type="project" value="UniProtKB-EC"/>
</dbReference>
<keyword evidence="3 5" id="KW-0949">S-adenosyl-L-methionine</keyword>
<dbReference type="InterPro" id="IPR029063">
    <property type="entry name" value="SAM-dependent_MTases_sf"/>
</dbReference>
<dbReference type="NCBIfam" id="TIGR00536">
    <property type="entry name" value="hemK_fam"/>
    <property type="match status" value="1"/>
</dbReference>
<dbReference type="NCBIfam" id="TIGR03534">
    <property type="entry name" value="RF_mod_PrmC"/>
    <property type="match status" value="1"/>
</dbReference>
<dbReference type="InterPro" id="IPR004556">
    <property type="entry name" value="HemK-like"/>
</dbReference>
<dbReference type="Gene3D" id="3.40.50.150">
    <property type="entry name" value="Vaccinia Virus protein VP39"/>
    <property type="match status" value="1"/>
</dbReference>
<evidence type="ECO:0000256" key="4">
    <source>
        <dbReference type="ARBA" id="ARBA00048391"/>
    </source>
</evidence>
<feature type="binding site" evidence="5">
    <location>
        <position position="188"/>
    </location>
    <ligand>
        <name>S-adenosyl-L-methionine</name>
        <dbReference type="ChEBI" id="CHEBI:59789"/>
    </ligand>
</feature>
<feature type="binding site" evidence="5">
    <location>
        <begin position="120"/>
        <end position="124"/>
    </location>
    <ligand>
        <name>S-adenosyl-L-methionine</name>
        <dbReference type="ChEBI" id="CHEBI:59789"/>
    </ligand>
</feature>
<evidence type="ECO:0000256" key="3">
    <source>
        <dbReference type="ARBA" id="ARBA00022691"/>
    </source>
</evidence>
<comment type="catalytic activity">
    <reaction evidence="4 5">
        <text>L-glutaminyl-[peptide chain release factor] + S-adenosyl-L-methionine = N(5)-methyl-L-glutaminyl-[peptide chain release factor] + S-adenosyl-L-homocysteine + H(+)</text>
        <dbReference type="Rhea" id="RHEA:42896"/>
        <dbReference type="Rhea" id="RHEA-COMP:10271"/>
        <dbReference type="Rhea" id="RHEA-COMP:10272"/>
        <dbReference type="ChEBI" id="CHEBI:15378"/>
        <dbReference type="ChEBI" id="CHEBI:30011"/>
        <dbReference type="ChEBI" id="CHEBI:57856"/>
        <dbReference type="ChEBI" id="CHEBI:59789"/>
        <dbReference type="ChEBI" id="CHEBI:61891"/>
        <dbReference type="EC" id="2.1.1.297"/>
    </reaction>
</comment>
<keyword evidence="1 5" id="KW-0489">Methyltransferase</keyword>
<dbReference type="PROSITE" id="PS00092">
    <property type="entry name" value="N6_MTASE"/>
    <property type="match status" value="1"/>
</dbReference>
<dbReference type="EMBL" id="JACCHS010000061">
    <property type="protein sequence ID" value="NYT46952.1"/>
    <property type="molecule type" value="Genomic_DNA"/>
</dbReference>
<dbReference type="AlphaFoldDB" id="A0A7Z0MPD8"/>
<dbReference type="GO" id="GO:0032259">
    <property type="term" value="P:methylation"/>
    <property type="evidence" value="ECO:0007669"/>
    <property type="project" value="UniProtKB-KW"/>
</dbReference>
<evidence type="ECO:0000256" key="2">
    <source>
        <dbReference type="ARBA" id="ARBA00022679"/>
    </source>
</evidence>
<dbReference type="Pfam" id="PF05175">
    <property type="entry name" value="MTS"/>
    <property type="match status" value="1"/>
</dbReference>
<reference evidence="8 9" key="1">
    <citation type="submission" date="2020-05" db="EMBL/GenBank/DDBJ databases">
        <title>Horizontal transmission and recombination maintain forever young bacterial symbiont genomes.</title>
        <authorList>
            <person name="Russell S.L."/>
            <person name="Pepper-Tunick E."/>
            <person name="Svedberg J."/>
            <person name="Byrne A."/>
            <person name="Ruelas Castillo J."/>
            <person name="Vollmers C."/>
            <person name="Beinart R.A."/>
            <person name="Corbett-Detig R."/>
        </authorList>
    </citation>
    <scope>NUCLEOTIDE SEQUENCE [LARGE SCALE GENOMIC DNA]</scope>
    <source>
        <strain evidence="8">4727-3</strain>
    </source>
</reference>
<evidence type="ECO:0000313" key="8">
    <source>
        <dbReference type="EMBL" id="NYT46952.1"/>
    </source>
</evidence>
<dbReference type="EC" id="2.1.1.297" evidence="5"/>
<dbReference type="PANTHER" id="PTHR18895:SF74">
    <property type="entry name" value="MTRF1L RELEASE FACTOR GLUTAMINE METHYLTRANSFERASE"/>
    <property type="match status" value="1"/>
</dbReference>
<dbReference type="GO" id="GO:0003676">
    <property type="term" value="F:nucleic acid binding"/>
    <property type="evidence" value="ECO:0007669"/>
    <property type="project" value="InterPro"/>
</dbReference>
<dbReference type="Pfam" id="PF17827">
    <property type="entry name" value="PrmC_N"/>
    <property type="match status" value="1"/>
</dbReference>
<evidence type="ECO:0000259" key="6">
    <source>
        <dbReference type="Pfam" id="PF05175"/>
    </source>
</evidence>
<dbReference type="InterPro" id="IPR040758">
    <property type="entry name" value="PrmC_N"/>
</dbReference>
<comment type="caution">
    <text evidence="8">The sequence shown here is derived from an EMBL/GenBank/DDBJ whole genome shotgun (WGS) entry which is preliminary data.</text>
</comment>
<organism evidence="8 9">
    <name type="scientific">Candidatus Methanofishera endochildressiae</name>
    <dbReference type="NCBI Taxonomy" id="2738884"/>
    <lineage>
        <taxon>Bacteria</taxon>
        <taxon>Pseudomonadati</taxon>
        <taxon>Pseudomonadota</taxon>
        <taxon>Gammaproteobacteria</taxon>
        <taxon>Candidatus Methanofishera</taxon>
    </lineage>
</organism>
<dbReference type="CDD" id="cd02440">
    <property type="entry name" value="AdoMet_MTases"/>
    <property type="match status" value="1"/>
</dbReference>
<evidence type="ECO:0000256" key="5">
    <source>
        <dbReference type="HAMAP-Rule" id="MF_02126"/>
    </source>
</evidence>
<sequence length="284" mass="32136">MTDIQSVLTSSASTLLGISDSADLDVEILLCQVLNKNRSYLRTWPEKLLSKAQLNQFTQLLEQRQQGQPIAYITGTREFWSRDFMVDPNVLIPRPDTETLIELCLQLIKQKPNASLIDLGTGSGIIAITLAAEYPQLQVSAVDSSYEALQIARKNAQLNQTPNINFLHSNWFDKIEVAHQRFDFIVSNPPYIAADDQHLQQGDVRFEPNSALIAEQQGLADIMHISEQSQHYLSHGGYLVFEHGYNQKQSVHEILNQYHFQNIHCLHDLSGQPRVSYAQKPPSN</sequence>
<feature type="binding site" evidence="5">
    <location>
        <begin position="188"/>
        <end position="191"/>
    </location>
    <ligand>
        <name>substrate</name>
    </ligand>
</feature>
<keyword evidence="2 5" id="KW-0808">Transferase</keyword>
<dbReference type="SUPFAM" id="SSF53335">
    <property type="entry name" value="S-adenosyl-L-methionine-dependent methyltransferases"/>
    <property type="match status" value="1"/>
</dbReference>
<dbReference type="HAMAP" id="MF_02126">
    <property type="entry name" value="RF_methyltr_PrmC"/>
    <property type="match status" value="1"/>
</dbReference>
<feature type="binding site" evidence="5">
    <location>
        <position position="143"/>
    </location>
    <ligand>
        <name>S-adenosyl-L-methionine</name>
        <dbReference type="ChEBI" id="CHEBI:59789"/>
    </ligand>
</feature>
<dbReference type="InterPro" id="IPR002052">
    <property type="entry name" value="DNA_methylase_N6_adenine_CS"/>
</dbReference>
<comment type="similarity">
    <text evidence="5">Belongs to the protein N5-glutamine methyltransferase family. PrmC subfamily.</text>
</comment>
<dbReference type="InterPro" id="IPR007848">
    <property type="entry name" value="Small_mtfrase_dom"/>
</dbReference>
<dbReference type="PANTHER" id="PTHR18895">
    <property type="entry name" value="HEMK METHYLTRANSFERASE"/>
    <property type="match status" value="1"/>
</dbReference>
<dbReference type="Gene3D" id="1.10.8.10">
    <property type="entry name" value="DNA helicase RuvA subunit, C-terminal domain"/>
    <property type="match status" value="1"/>
</dbReference>
<evidence type="ECO:0000256" key="1">
    <source>
        <dbReference type="ARBA" id="ARBA00022603"/>
    </source>
</evidence>
<dbReference type="Proteomes" id="UP000537890">
    <property type="component" value="Unassembled WGS sequence"/>
</dbReference>
<protein>
    <recommendedName>
        <fullName evidence="5">Release factor glutamine methyltransferase</fullName>
        <shortName evidence="5">RF MTase</shortName>
        <ecNumber evidence="5">2.1.1.297</ecNumber>
    </recommendedName>
    <alternativeName>
        <fullName evidence="5">N5-glutamine methyltransferase PrmC</fullName>
    </alternativeName>
    <alternativeName>
        <fullName evidence="5">Protein-(glutamine-N5) MTase PrmC</fullName>
    </alternativeName>
    <alternativeName>
        <fullName evidence="5">Protein-glutamine N-methyltransferase PrmC</fullName>
    </alternativeName>
</protein>
<accession>A0A7Z0MPD8</accession>
<feature type="domain" description="Release factor glutamine methyltransferase N-terminal" evidence="7">
    <location>
        <begin position="11"/>
        <end position="75"/>
    </location>
</feature>
<proteinExistence type="inferred from homology"/>